<dbReference type="OrthoDB" id="63113at2759"/>
<dbReference type="InParanoid" id="G4T4W3"/>
<dbReference type="Pfam" id="PF03208">
    <property type="entry name" value="PRA1"/>
    <property type="match status" value="1"/>
</dbReference>
<feature type="transmembrane region" description="Helical" evidence="5">
    <location>
        <begin position="110"/>
        <end position="135"/>
    </location>
</feature>
<dbReference type="OMA" id="PWTVFFN"/>
<keyword evidence="2 5" id="KW-0812">Transmembrane</keyword>
<evidence type="ECO:0000313" key="7">
    <source>
        <dbReference type="Proteomes" id="UP000007148"/>
    </source>
</evidence>
<dbReference type="PANTHER" id="PTHR19317">
    <property type="entry name" value="PRENYLATED RAB ACCEPTOR 1-RELATED"/>
    <property type="match status" value="1"/>
</dbReference>
<dbReference type="GO" id="GO:0005794">
    <property type="term" value="C:Golgi apparatus"/>
    <property type="evidence" value="ECO:0007669"/>
    <property type="project" value="TreeGrafter"/>
</dbReference>
<dbReference type="GO" id="GO:0016020">
    <property type="term" value="C:membrane"/>
    <property type="evidence" value="ECO:0007669"/>
    <property type="project" value="UniProtKB-SubCell"/>
</dbReference>
<keyword evidence="4 5" id="KW-0472">Membrane</keyword>
<evidence type="ECO:0000256" key="3">
    <source>
        <dbReference type="ARBA" id="ARBA00022989"/>
    </source>
</evidence>
<keyword evidence="3 5" id="KW-1133">Transmembrane helix</keyword>
<sequence length="164" mass="18220">MEVLFRAQDTLRNFRETKLSTLRPVGEFFDIHRISRPANTNEAFSRITYNTRHFSGNYLIIIGALAVYAVLANTTLLIALIFLIGGFSLINRFATEPIQIGENTITQKHLYTGLFVIGIPLLIFASPFGTIFWLVGASALVILTHACLNEPGVESEYATVQEAV</sequence>
<dbReference type="PANTHER" id="PTHR19317:SF0">
    <property type="entry name" value="PRENYLATED RAB ACCEPTOR PROTEIN 1"/>
    <property type="match status" value="1"/>
</dbReference>
<dbReference type="STRING" id="1109443.G4T4W3"/>
<dbReference type="eggNOG" id="KOG3142">
    <property type="taxonomic scope" value="Eukaryota"/>
</dbReference>
<evidence type="ECO:0000256" key="1">
    <source>
        <dbReference type="ARBA" id="ARBA00004141"/>
    </source>
</evidence>
<reference evidence="6 7" key="1">
    <citation type="journal article" date="2011" name="PLoS Pathog.">
        <title>Endophytic Life Strategies Decoded by Genome and Transcriptome Analyses of the Mutualistic Root Symbiont Piriformospora indica.</title>
        <authorList>
            <person name="Zuccaro A."/>
            <person name="Lahrmann U."/>
            <person name="Guldener U."/>
            <person name="Langen G."/>
            <person name="Pfiffi S."/>
            <person name="Biedenkopf D."/>
            <person name="Wong P."/>
            <person name="Samans B."/>
            <person name="Grimm C."/>
            <person name="Basiewicz M."/>
            <person name="Murat C."/>
            <person name="Martin F."/>
            <person name="Kogel K.H."/>
        </authorList>
    </citation>
    <scope>NUCLEOTIDE SEQUENCE [LARGE SCALE GENOMIC DNA]</scope>
    <source>
        <strain evidence="6 7">DSM 11827</strain>
    </source>
</reference>
<name>G4T4W3_SERID</name>
<comment type="subcellular location">
    <subcellularLocation>
        <location evidence="1 5">Membrane</location>
        <topology evidence="1 5">Multi-pass membrane protein</topology>
    </subcellularLocation>
</comment>
<evidence type="ECO:0000256" key="4">
    <source>
        <dbReference type="ARBA" id="ARBA00023136"/>
    </source>
</evidence>
<evidence type="ECO:0000256" key="2">
    <source>
        <dbReference type="ARBA" id="ARBA00022692"/>
    </source>
</evidence>
<organism evidence="6 7">
    <name type="scientific">Serendipita indica (strain DSM 11827)</name>
    <name type="common">Root endophyte fungus</name>
    <name type="synonym">Piriformospora indica</name>
    <dbReference type="NCBI Taxonomy" id="1109443"/>
    <lineage>
        <taxon>Eukaryota</taxon>
        <taxon>Fungi</taxon>
        <taxon>Dikarya</taxon>
        <taxon>Basidiomycota</taxon>
        <taxon>Agaricomycotina</taxon>
        <taxon>Agaricomycetes</taxon>
        <taxon>Sebacinales</taxon>
        <taxon>Serendipitaceae</taxon>
        <taxon>Serendipita</taxon>
    </lineage>
</organism>
<accession>G4T4W3</accession>
<comment type="caution">
    <text evidence="6">The sequence shown here is derived from an EMBL/GenBank/DDBJ whole genome shotgun (WGS) entry which is preliminary data.</text>
</comment>
<keyword evidence="7" id="KW-1185">Reference proteome</keyword>
<dbReference type="FunCoup" id="G4T4W3">
    <property type="interactions" value="293"/>
</dbReference>
<dbReference type="AlphaFoldDB" id="G4T4W3"/>
<proteinExistence type="inferred from homology"/>
<dbReference type="InterPro" id="IPR004895">
    <property type="entry name" value="Prenylated_rab_accept_PRA1"/>
</dbReference>
<dbReference type="HOGENOM" id="CLU_103851_1_1_1"/>
<evidence type="ECO:0000313" key="6">
    <source>
        <dbReference type="EMBL" id="CCA66376.1"/>
    </source>
</evidence>
<gene>
    <name evidence="6" type="ORF">PIIN_00062</name>
</gene>
<feature type="transmembrane region" description="Helical" evidence="5">
    <location>
        <begin position="58"/>
        <end position="90"/>
    </location>
</feature>
<dbReference type="EMBL" id="CAFZ01000001">
    <property type="protein sequence ID" value="CCA66376.1"/>
    <property type="molecule type" value="Genomic_DNA"/>
</dbReference>
<dbReference type="Proteomes" id="UP000007148">
    <property type="component" value="Unassembled WGS sequence"/>
</dbReference>
<evidence type="ECO:0000256" key="5">
    <source>
        <dbReference type="RuleBase" id="RU363107"/>
    </source>
</evidence>
<protein>
    <recommendedName>
        <fullName evidence="5">PRA1 family protein</fullName>
    </recommendedName>
</protein>
<comment type="similarity">
    <text evidence="5">Belongs to the PRA1 family.</text>
</comment>